<proteinExistence type="predicted"/>
<protein>
    <recommendedName>
        <fullName evidence="2">EF-hand domain-containing protein</fullName>
    </recommendedName>
</protein>
<dbReference type="InterPro" id="IPR023389">
    <property type="entry name" value="DOPA-like_sf"/>
</dbReference>
<dbReference type="Gene3D" id="3.30.70.1240">
    <property type="entry name" value="DOPA-like domains"/>
    <property type="match status" value="1"/>
</dbReference>
<dbReference type="PANTHER" id="PTHR36423:SF2">
    <property type="entry name" value="AFR070WP"/>
    <property type="match status" value="1"/>
</dbReference>
<accession>A0A819B4G1</accession>
<dbReference type="EMBL" id="CAJOBD010001402">
    <property type="protein sequence ID" value="CAF3795789.1"/>
    <property type="molecule type" value="Genomic_DNA"/>
</dbReference>
<dbReference type="SUPFAM" id="SSF47473">
    <property type="entry name" value="EF-hand"/>
    <property type="match status" value="1"/>
</dbReference>
<gene>
    <name evidence="3" type="ORF">JBS370_LOCUS15014</name>
</gene>
<evidence type="ECO:0000313" key="3">
    <source>
        <dbReference type="EMBL" id="CAF3795789.1"/>
    </source>
</evidence>
<dbReference type="SMART" id="SM00054">
    <property type="entry name" value="EFh"/>
    <property type="match status" value="3"/>
</dbReference>
<sequence>MVSKVILMTFICFTINSIVIGHFIQQNDIDDIFVSGIKFDLNDPKLNDNVTYYSYHIHVYFLRTSFKERNEAIQLRNRFLNKFNVSSCNDHCETWCPRICHWTLNMSPVGPHPIGSWGVYIPLEQFTQTISFISMYHGSLTVLIHPNSGRPKIDHLVNGLWIKSILPLNQLRRAFSSVDDNNDGLVRIKDLPAIFKQFEGNLQSFIIEEDELKHLLDQNNIGDSDQITFTQFLTLIACKANVDDNIEELQEAFNIFDSANTGFITVKDLLRVMQNIGENISEIEAQEMIHHANRDLSGKISFAEFIEMIRYS</sequence>
<dbReference type="InterPro" id="IPR011992">
    <property type="entry name" value="EF-hand-dom_pair"/>
</dbReference>
<evidence type="ECO:0000256" key="1">
    <source>
        <dbReference type="SAM" id="Phobius"/>
    </source>
</evidence>
<dbReference type="AlphaFoldDB" id="A0A819B4G1"/>
<keyword evidence="1" id="KW-0472">Membrane</keyword>
<dbReference type="InterPro" id="IPR002048">
    <property type="entry name" value="EF_hand_dom"/>
</dbReference>
<feature type="domain" description="EF-hand" evidence="2">
    <location>
        <begin position="244"/>
        <end position="279"/>
    </location>
</feature>
<dbReference type="SUPFAM" id="SSF143410">
    <property type="entry name" value="DOPA-like"/>
    <property type="match status" value="1"/>
</dbReference>
<organism evidence="3 4">
    <name type="scientific">Rotaria sordida</name>
    <dbReference type="NCBI Taxonomy" id="392033"/>
    <lineage>
        <taxon>Eukaryota</taxon>
        <taxon>Metazoa</taxon>
        <taxon>Spiralia</taxon>
        <taxon>Gnathifera</taxon>
        <taxon>Rotifera</taxon>
        <taxon>Eurotatoria</taxon>
        <taxon>Bdelloidea</taxon>
        <taxon>Philodinida</taxon>
        <taxon>Philodinidae</taxon>
        <taxon>Rotaria</taxon>
    </lineage>
</organism>
<dbReference type="Pfam" id="PF13499">
    <property type="entry name" value="EF-hand_7"/>
    <property type="match status" value="1"/>
</dbReference>
<dbReference type="PANTHER" id="PTHR36423">
    <property type="entry name" value="AFR070WP"/>
    <property type="match status" value="1"/>
</dbReference>
<keyword evidence="1" id="KW-1133">Transmembrane helix</keyword>
<dbReference type="Proteomes" id="UP000663836">
    <property type="component" value="Unassembled WGS sequence"/>
</dbReference>
<dbReference type="CDD" id="cd00051">
    <property type="entry name" value="EFh"/>
    <property type="match status" value="1"/>
</dbReference>
<dbReference type="PROSITE" id="PS50222">
    <property type="entry name" value="EF_HAND_2"/>
    <property type="match status" value="3"/>
</dbReference>
<keyword evidence="1" id="KW-0812">Transmembrane</keyword>
<feature type="transmembrane region" description="Helical" evidence="1">
    <location>
        <begin position="5"/>
        <end position="24"/>
    </location>
</feature>
<feature type="domain" description="EF-hand" evidence="2">
    <location>
        <begin position="166"/>
        <end position="201"/>
    </location>
</feature>
<dbReference type="InterPro" id="IPR014980">
    <property type="entry name" value="DOPA_dioxygen"/>
</dbReference>
<dbReference type="Gene3D" id="1.10.238.10">
    <property type="entry name" value="EF-hand"/>
    <property type="match status" value="2"/>
</dbReference>
<dbReference type="GO" id="GO:0005509">
    <property type="term" value="F:calcium ion binding"/>
    <property type="evidence" value="ECO:0007669"/>
    <property type="project" value="InterPro"/>
</dbReference>
<dbReference type="Pfam" id="PF08883">
    <property type="entry name" value="DOPA_dioxygen"/>
    <property type="match status" value="1"/>
</dbReference>
<evidence type="ECO:0000313" key="4">
    <source>
        <dbReference type="Proteomes" id="UP000663836"/>
    </source>
</evidence>
<feature type="domain" description="EF-hand" evidence="2">
    <location>
        <begin position="280"/>
        <end position="312"/>
    </location>
</feature>
<evidence type="ECO:0000259" key="2">
    <source>
        <dbReference type="PROSITE" id="PS50222"/>
    </source>
</evidence>
<reference evidence="3" key="1">
    <citation type="submission" date="2021-02" db="EMBL/GenBank/DDBJ databases">
        <authorList>
            <person name="Nowell W R."/>
        </authorList>
    </citation>
    <scope>NUCLEOTIDE SEQUENCE</scope>
</reference>
<dbReference type="FunFam" id="1.10.238.10:FF:000001">
    <property type="entry name" value="Calmodulin 1"/>
    <property type="match status" value="1"/>
</dbReference>
<name>A0A819B4G1_9BILA</name>
<comment type="caution">
    <text evidence="3">The sequence shown here is derived from an EMBL/GenBank/DDBJ whole genome shotgun (WGS) entry which is preliminary data.</text>
</comment>